<comment type="subcellular location">
    <subcellularLocation>
        <location evidence="1 7">Cell membrane</location>
        <topology evidence="1 7">Multi-pass membrane protein</topology>
    </subcellularLocation>
</comment>
<dbReference type="Pfam" id="PF00528">
    <property type="entry name" value="BPD_transp_1"/>
    <property type="match status" value="1"/>
</dbReference>
<evidence type="ECO:0000259" key="9">
    <source>
        <dbReference type="PROSITE" id="PS50928"/>
    </source>
</evidence>
<evidence type="ECO:0000256" key="8">
    <source>
        <dbReference type="SAM" id="MobiDB-lite"/>
    </source>
</evidence>
<keyword evidence="4 7" id="KW-0812">Transmembrane</keyword>
<proteinExistence type="inferred from homology"/>
<dbReference type="RefSeq" id="WP_348786989.1">
    <property type="nucleotide sequence ID" value="NZ_CP157390.1"/>
</dbReference>
<accession>A0AAU7GAA4</accession>
<feature type="transmembrane region" description="Helical" evidence="7">
    <location>
        <begin position="171"/>
        <end position="193"/>
    </location>
</feature>
<dbReference type="InterPro" id="IPR000515">
    <property type="entry name" value="MetI-like"/>
</dbReference>
<evidence type="ECO:0000256" key="4">
    <source>
        <dbReference type="ARBA" id="ARBA00022692"/>
    </source>
</evidence>
<feature type="transmembrane region" description="Helical" evidence="7">
    <location>
        <begin position="126"/>
        <end position="151"/>
    </location>
</feature>
<keyword evidence="3" id="KW-1003">Cell membrane</keyword>
<dbReference type="InterPro" id="IPR035906">
    <property type="entry name" value="MetI-like_sf"/>
</dbReference>
<evidence type="ECO:0000256" key="5">
    <source>
        <dbReference type="ARBA" id="ARBA00022989"/>
    </source>
</evidence>
<feature type="transmembrane region" description="Helical" evidence="7">
    <location>
        <begin position="277"/>
        <end position="296"/>
    </location>
</feature>
<feature type="domain" description="ABC transmembrane type-1" evidence="9">
    <location>
        <begin position="89"/>
        <end position="296"/>
    </location>
</feature>
<evidence type="ECO:0000256" key="1">
    <source>
        <dbReference type="ARBA" id="ARBA00004651"/>
    </source>
</evidence>
<sequence length="310" mass="34227">MSTLTSRTPSRQGLPRTGRRNKRVRTPWFSYVVVAAGGVAMALPFFDMVSSSFKGSGEYGILPYHFLPQDFTWSNYGAAFEELQLGKLFTTSVIVTVAVTASVLITSAMAGYALAKLRFRGRDVIFRFILATMMLPPFLLLIPDFLIMLNWPLVGGNNILGQGGDGGMTTNIVSLMLPFLVSGFGIFLMRQFMVGVPNEMLEAARIDGAGEWRLFWSVVLPQAKPVAITLGLITFVGQWNEYIWTSLMASTNPDLMTLPVGIQLLQSFIDPNRTMPIVMAGIVISTLPVLILFLFLQKYYVRGVVLSGMK</sequence>
<keyword evidence="5 7" id="KW-1133">Transmembrane helix</keyword>
<comment type="similarity">
    <text evidence="7">Belongs to the binding-protein-dependent transport system permease family.</text>
</comment>
<feature type="transmembrane region" description="Helical" evidence="7">
    <location>
        <begin position="28"/>
        <end position="46"/>
    </location>
</feature>
<evidence type="ECO:0000256" key="3">
    <source>
        <dbReference type="ARBA" id="ARBA00022475"/>
    </source>
</evidence>
<dbReference type="GO" id="GO:0055085">
    <property type="term" value="P:transmembrane transport"/>
    <property type="evidence" value="ECO:0007669"/>
    <property type="project" value="InterPro"/>
</dbReference>
<dbReference type="Gene3D" id="1.10.3720.10">
    <property type="entry name" value="MetI-like"/>
    <property type="match status" value="1"/>
</dbReference>
<name>A0AAU7GAA4_9MICO</name>
<keyword evidence="6 7" id="KW-0472">Membrane</keyword>
<keyword evidence="2 7" id="KW-0813">Transport</keyword>
<dbReference type="PANTHER" id="PTHR43744">
    <property type="entry name" value="ABC TRANSPORTER PERMEASE PROTEIN MG189-RELATED-RELATED"/>
    <property type="match status" value="1"/>
</dbReference>
<dbReference type="EMBL" id="CP157390">
    <property type="protein sequence ID" value="XBM47013.1"/>
    <property type="molecule type" value="Genomic_DNA"/>
</dbReference>
<feature type="transmembrane region" description="Helical" evidence="7">
    <location>
        <begin position="93"/>
        <end position="114"/>
    </location>
</feature>
<feature type="region of interest" description="Disordered" evidence="8">
    <location>
        <begin position="1"/>
        <end position="20"/>
    </location>
</feature>
<reference evidence="10" key="1">
    <citation type="submission" date="2024-05" db="EMBL/GenBank/DDBJ databases">
        <title>The Natural Products Discovery Center: Release of the First 8490 Sequenced Strains for Exploring Actinobacteria Biosynthetic Diversity.</title>
        <authorList>
            <person name="Kalkreuter E."/>
            <person name="Kautsar S.A."/>
            <person name="Yang D."/>
            <person name="Bader C.D."/>
            <person name="Teijaro C.N."/>
            <person name="Fluegel L."/>
            <person name="Davis C.M."/>
            <person name="Simpson J.R."/>
            <person name="Lauterbach L."/>
            <person name="Steele A.D."/>
            <person name="Gui C."/>
            <person name="Meng S."/>
            <person name="Li G."/>
            <person name="Viehrig K."/>
            <person name="Ye F."/>
            <person name="Su P."/>
            <person name="Kiefer A.F."/>
            <person name="Nichols A."/>
            <person name="Cepeda A.J."/>
            <person name="Yan W."/>
            <person name="Fan B."/>
            <person name="Jiang Y."/>
            <person name="Adhikari A."/>
            <person name="Zheng C.-J."/>
            <person name="Schuster L."/>
            <person name="Cowan T.M."/>
            <person name="Smanski M.J."/>
            <person name="Chevrette M.G."/>
            <person name="de Carvalho L.P.S."/>
            <person name="Shen B."/>
        </authorList>
    </citation>
    <scope>NUCLEOTIDE SEQUENCE</scope>
    <source>
        <strain evidence="10">NPDC080035</strain>
    </source>
</reference>
<dbReference type="PROSITE" id="PS50928">
    <property type="entry name" value="ABC_TM1"/>
    <property type="match status" value="1"/>
</dbReference>
<dbReference type="PANTHER" id="PTHR43744:SF12">
    <property type="entry name" value="ABC TRANSPORTER PERMEASE PROTEIN MG189-RELATED"/>
    <property type="match status" value="1"/>
</dbReference>
<dbReference type="GO" id="GO:0005886">
    <property type="term" value="C:plasma membrane"/>
    <property type="evidence" value="ECO:0007669"/>
    <property type="project" value="UniProtKB-SubCell"/>
</dbReference>
<feature type="compositionally biased region" description="Polar residues" evidence="8">
    <location>
        <begin position="1"/>
        <end position="11"/>
    </location>
</feature>
<evidence type="ECO:0000256" key="7">
    <source>
        <dbReference type="RuleBase" id="RU363032"/>
    </source>
</evidence>
<protein>
    <submittedName>
        <fullName evidence="10">Carbohydrate ABC transporter permease</fullName>
    </submittedName>
</protein>
<feature type="transmembrane region" description="Helical" evidence="7">
    <location>
        <begin position="214"/>
        <end position="236"/>
    </location>
</feature>
<gene>
    <name evidence="10" type="ORF">AAME72_13080</name>
</gene>
<evidence type="ECO:0000313" key="10">
    <source>
        <dbReference type="EMBL" id="XBM47013.1"/>
    </source>
</evidence>
<dbReference type="CDD" id="cd06261">
    <property type="entry name" value="TM_PBP2"/>
    <property type="match status" value="1"/>
</dbReference>
<dbReference type="AlphaFoldDB" id="A0AAU7GAA4"/>
<evidence type="ECO:0000256" key="2">
    <source>
        <dbReference type="ARBA" id="ARBA00022448"/>
    </source>
</evidence>
<evidence type="ECO:0000256" key="6">
    <source>
        <dbReference type="ARBA" id="ARBA00023136"/>
    </source>
</evidence>
<dbReference type="SUPFAM" id="SSF161098">
    <property type="entry name" value="MetI-like"/>
    <property type="match status" value="1"/>
</dbReference>
<organism evidence="10">
    <name type="scientific">Leifsonia sp. NPDC080035</name>
    <dbReference type="NCBI Taxonomy" id="3143936"/>
    <lineage>
        <taxon>Bacteria</taxon>
        <taxon>Bacillati</taxon>
        <taxon>Actinomycetota</taxon>
        <taxon>Actinomycetes</taxon>
        <taxon>Micrococcales</taxon>
        <taxon>Microbacteriaceae</taxon>
        <taxon>Leifsonia</taxon>
    </lineage>
</organism>